<protein>
    <submittedName>
        <fullName evidence="7">N-acetylglucosamine-6-phosphate deacetylase</fullName>
        <ecNumber evidence="7">3.5.1.25</ecNumber>
    </submittedName>
</protein>
<evidence type="ECO:0000313" key="8">
    <source>
        <dbReference type="Proteomes" id="UP000262832"/>
    </source>
</evidence>
<dbReference type="PANTHER" id="PTHR11113:SF14">
    <property type="entry name" value="N-ACETYLGLUCOSAMINE-6-PHOSPHATE DEACETYLASE"/>
    <property type="match status" value="1"/>
</dbReference>
<dbReference type="SUPFAM" id="SSF51556">
    <property type="entry name" value="Metallo-dependent hydrolases"/>
    <property type="match status" value="1"/>
</dbReference>
<proteinExistence type="inferred from homology"/>
<dbReference type="PIRSF" id="PIRSF038994">
    <property type="entry name" value="NagA"/>
    <property type="match status" value="1"/>
</dbReference>
<comment type="similarity">
    <text evidence="1 5">Belongs to the metallo-dependent hydrolases superfamily. NagA family.</text>
</comment>
<organism evidence="7 8">
    <name type="scientific">Vibrio alfacsensis</name>
    <dbReference type="NCBI Taxonomy" id="1074311"/>
    <lineage>
        <taxon>Bacteria</taxon>
        <taxon>Pseudomonadati</taxon>
        <taxon>Pseudomonadota</taxon>
        <taxon>Gammaproteobacteria</taxon>
        <taxon>Vibrionales</taxon>
        <taxon>Vibrionaceae</taxon>
        <taxon>Vibrio</taxon>
    </lineage>
</organism>
<dbReference type="InterPro" id="IPR003764">
    <property type="entry name" value="GlcNAc_6-P_deAcase"/>
</dbReference>
<dbReference type="CDD" id="cd00854">
    <property type="entry name" value="NagA"/>
    <property type="match status" value="1"/>
</dbReference>
<reference evidence="7 8" key="1">
    <citation type="submission" date="2018-08" db="EMBL/GenBank/DDBJ databases">
        <title>Genomic taxonomy of the Vibrionaceae family.</title>
        <authorList>
            <person name="Gomez-Gil B."/>
            <person name="Tanaka M."/>
            <person name="Sawabe T."/>
            <person name="Enciso-Ibarra K."/>
        </authorList>
    </citation>
    <scope>NUCLEOTIDE SEQUENCE [LARGE SCALE GENOMIC DNA]</scope>
    <source>
        <strain evidence="7 8">CAIM 1831</strain>
    </source>
</reference>
<dbReference type="PANTHER" id="PTHR11113">
    <property type="entry name" value="N-ACETYLGLUCOSAMINE-6-PHOSPHATE DEACETYLASE"/>
    <property type="match status" value="1"/>
</dbReference>
<evidence type="ECO:0000256" key="4">
    <source>
        <dbReference type="ARBA" id="ARBA00023277"/>
    </source>
</evidence>
<accession>A0ABN5PH27</accession>
<evidence type="ECO:0000256" key="3">
    <source>
        <dbReference type="ARBA" id="ARBA00022801"/>
    </source>
</evidence>
<evidence type="ECO:0000256" key="1">
    <source>
        <dbReference type="ARBA" id="ARBA00010716"/>
    </source>
</evidence>
<evidence type="ECO:0000256" key="2">
    <source>
        <dbReference type="ARBA" id="ARBA00022723"/>
    </source>
</evidence>
<keyword evidence="4 5" id="KW-0119">Carbohydrate metabolism</keyword>
<name>A0ABN5PH27_9VIBR</name>
<dbReference type="Gene3D" id="2.30.40.10">
    <property type="entry name" value="Urease, subunit C, domain 1"/>
    <property type="match status" value="1"/>
</dbReference>
<dbReference type="NCBIfam" id="TIGR00221">
    <property type="entry name" value="nagA"/>
    <property type="match status" value="1"/>
</dbReference>
<sequence length="391" mass="42432">MRFALLADKVFTPHGIKYDHAVIVEHDKIVDICNHVPDNCNTVYNLKDQSLVAGFVDIHIHGRAGSDVMDATHEALKTISYALPETGVIAWCGTTVTAPMDDILNALSCVKEFIRNPDAPKGAELVGSFLEGPYFTEKFRGSHPTSFLKAATVNELEVMDAAADGTLLRVALAPEYDGSLEIIDWLVENKIKVSVAHTSATFDQVTQAHKHGADCGVHLFNGMLGLHHREAGCTGAVLYHDMLAELIADCVHVHPVMMNLAYRMKGYQKIALITDCMRAGGMPDGDYVLGAQTIKVNAGKAMTDDGSLAGSTCSLDQAVRNMIREAGVPEWEAMQMASIVPATYLGIDDRLGSIEIGKEASFAILDKDFNVTMTMIKGSWAYDSKTIKEVS</sequence>
<dbReference type="EMBL" id="CP032094">
    <property type="protein sequence ID" value="AXY02494.1"/>
    <property type="molecule type" value="Genomic_DNA"/>
</dbReference>
<feature type="domain" description="Amidohydrolase-related" evidence="6">
    <location>
        <begin position="51"/>
        <end position="380"/>
    </location>
</feature>
<dbReference type="RefSeq" id="WP_128812408.1">
    <property type="nucleotide sequence ID" value="NZ_CP032094.1"/>
</dbReference>
<dbReference type="InterPro" id="IPR011059">
    <property type="entry name" value="Metal-dep_hydrolase_composite"/>
</dbReference>
<dbReference type="EC" id="3.5.1.25" evidence="7"/>
<evidence type="ECO:0000256" key="5">
    <source>
        <dbReference type="PIRNR" id="PIRNR038994"/>
    </source>
</evidence>
<dbReference type="Gene3D" id="3.20.20.140">
    <property type="entry name" value="Metal-dependent hydrolases"/>
    <property type="match status" value="1"/>
</dbReference>
<keyword evidence="8" id="KW-1185">Reference proteome</keyword>
<dbReference type="Pfam" id="PF01979">
    <property type="entry name" value="Amidohydro_1"/>
    <property type="match status" value="1"/>
</dbReference>
<dbReference type="GO" id="GO:0008448">
    <property type="term" value="F:N-acetylglucosamine-6-phosphate deacetylase activity"/>
    <property type="evidence" value="ECO:0007669"/>
    <property type="project" value="UniProtKB-EC"/>
</dbReference>
<keyword evidence="2" id="KW-0479">Metal-binding</keyword>
<dbReference type="Proteomes" id="UP000262832">
    <property type="component" value="Chromosome II"/>
</dbReference>
<dbReference type="InterPro" id="IPR006680">
    <property type="entry name" value="Amidohydro-rel"/>
</dbReference>
<evidence type="ECO:0000259" key="6">
    <source>
        <dbReference type="Pfam" id="PF01979"/>
    </source>
</evidence>
<evidence type="ECO:0000313" key="7">
    <source>
        <dbReference type="EMBL" id="AXY02494.1"/>
    </source>
</evidence>
<gene>
    <name evidence="7" type="primary">nagA</name>
    <name evidence="7" type="ORF">D1115_15640</name>
</gene>
<dbReference type="SUPFAM" id="SSF51338">
    <property type="entry name" value="Composite domain of metallo-dependent hydrolases"/>
    <property type="match status" value="1"/>
</dbReference>
<keyword evidence="3 5" id="KW-0378">Hydrolase</keyword>
<dbReference type="InterPro" id="IPR032466">
    <property type="entry name" value="Metal_Hydrolase"/>
</dbReference>